<organism evidence="3 4">
    <name type="scientific">Magnetospirillum aberrantis SpK</name>
    <dbReference type="NCBI Taxonomy" id="908842"/>
    <lineage>
        <taxon>Bacteria</taxon>
        <taxon>Pseudomonadati</taxon>
        <taxon>Pseudomonadota</taxon>
        <taxon>Alphaproteobacteria</taxon>
        <taxon>Rhodospirillales</taxon>
        <taxon>Rhodospirillaceae</taxon>
        <taxon>Magnetospirillum</taxon>
    </lineage>
</organism>
<gene>
    <name evidence="3" type="ORF">G4223_05005</name>
</gene>
<accession>A0A7C9UTB3</accession>
<dbReference type="RefSeq" id="WP_163675917.1">
    <property type="nucleotide sequence ID" value="NZ_JAAIYP010000030.1"/>
</dbReference>
<feature type="domain" description="Filamentous haemagglutinin FhaB/tRNA nuclease CdiA-like TPS" evidence="2">
    <location>
        <begin position="48"/>
        <end position="169"/>
    </location>
</feature>
<dbReference type="NCBIfam" id="TIGR01901">
    <property type="entry name" value="adhes_NPXG"/>
    <property type="match status" value="1"/>
</dbReference>
<proteinExistence type="predicted"/>
<evidence type="ECO:0000259" key="2">
    <source>
        <dbReference type="SMART" id="SM00912"/>
    </source>
</evidence>
<dbReference type="InterPro" id="IPR011050">
    <property type="entry name" value="Pectin_lyase_fold/virulence"/>
</dbReference>
<evidence type="ECO:0000256" key="1">
    <source>
        <dbReference type="SAM" id="SignalP"/>
    </source>
</evidence>
<feature type="non-terminal residue" evidence="3">
    <location>
        <position position="1245"/>
    </location>
</feature>
<keyword evidence="1" id="KW-0732">Signal</keyword>
<dbReference type="InterPro" id="IPR008638">
    <property type="entry name" value="FhaB/CdiA-like_TPS"/>
</dbReference>
<dbReference type="Pfam" id="PF05860">
    <property type="entry name" value="TPS"/>
    <property type="match status" value="1"/>
</dbReference>
<feature type="chain" id="PRO_5028940607" evidence="1">
    <location>
        <begin position="29"/>
        <end position="1245"/>
    </location>
</feature>
<reference evidence="3 4" key="1">
    <citation type="submission" date="2020-02" db="EMBL/GenBank/DDBJ databases">
        <authorList>
            <person name="Dziuba M."/>
            <person name="Kuznetsov B."/>
            <person name="Mardanov A."/>
            <person name="Ravin N."/>
            <person name="Grouzdev D."/>
        </authorList>
    </citation>
    <scope>NUCLEOTIDE SEQUENCE [LARGE SCALE GENOMIC DNA]</scope>
    <source>
        <strain evidence="3 4">SpK</strain>
    </source>
</reference>
<evidence type="ECO:0000313" key="3">
    <source>
        <dbReference type="EMBL" id="NFV79466.1"/>
    </source>
</evidence>
<keyword evidence="4" id="KW-1185">Reference proteome</keyword>
<dbReference type="InterPro" id="IPR008619">
    <property type="entry name" value="Filamentous_hemagglutn_rpt"/>
</dbReference>
<feature type="signal peptide" evidence="1">
    <location>
        <begin position="1"/>
        <end position="28"/>
    </location>
</feature>
<dbReference type="InterPro" id="IPR012334">
    <property type="entry name" value="Pectin_lyas_fold"/>
</dbReference>
<dbReference type="AlphaFoldDB" id="A0A7C9UTB3"/>
<evidence type="ECO:0000313" key="4">
    <source>
        <dbReference type="Proteomes" id="UP000480684"/>
    </source>
</evidence>
<comment type="caution">
    <text evidence="3">The sequence shown here is derived from an EMBL/GenBank/DDBJ whole genome shotgun (WGS) entry which is preliminary data.</text>
</comment>
<dbReference type="Pfam" id="PF05594">
    <property type="entry name" value="Fil_haemagg"/>
    <property type="match status" value="6"/>
</dbReference>
<dbReference type="Gene3D" id="2.160.20.10">
    <property type="entry name" value="Single-stranded right-handed beta-helix, Pectin lyase-like"/>
    <property type="match status" value="1"/>
</dbReference>
<name>A0A7C9UTB3_9PROT</name>
<protein>
    <submittedName>
        <fullName evidence="3">Filamentous hemagglutinin N-terminal domain-containing protein</fullName>
    </submittedName>
</protein>
<dbReference type="Proteomes" id="UP000480684">
    <property type="component" value="Unassembled WGS sequence"/>
</dbReference>
<dbReference type="SUPFAM" id="SSF51126">
    <property type="entry name" value="Pectin lyase-like"/>
    <property type="match status" value="1"/>
</dbReference>
<dbReference type="NCBIfam" id="TIGR01731">
    <property type="entry name" value="fil_hemag_20aa"/>
    <property type="match status" value="10"/>
</dbReference>
<dbReference type="SMART" id="SM00912">
    <property type="entry name" value="Haemagg_act"/>
    <property type="match status" value="1"/>
</dbReference>
<sequence length="1245" mass="123896">MSPRRSLQNLLSSTLCAALLLQPMLAYAGDGIVADPAAQQRPGVGQATNGVPLVNIVAPNGTGLSHNKFSDYNVGAVGVVLNNSAIDGVSKLGGVVLANPNLVGHGQASTILAEVTSANRSRLEGFTEIFGGSADFILANPNGVTCNGCGFINSPRVTLTTGTPQIDGAGRLVSLMVRQGDISVGGGGLNANGIDVLDLISRSVVLEGAVNAHGLNVVAGRNDMDYATRVTTTQAGDEANAPSFAIDSSALGGMYADRISLLATERGVGVNMLGEMAANAGELRITADGRLALRATASATGDMALASQSGGVTIDKQVASGGSLSVAAATDVTAAGNAVKVIAAGNVDVNAESADVSAAEIKAGGDMSVTTAHDLNARDATLSATGTATVRGANVDLTRAKVAADTVTVTADATLAADAALTATTAQISAGRSITLSGSSLSADGAIIAAGQGGDEGQASLAATGGASIHNATVTSHDSTHIAAGGALDATGGAVQSAGDVTLGGSSVTLDGARVAAGIADDGSVSLDGTLSVTTAGILSHGDDALLTAGSDVVLDVGTLDGGSQSQGIQAARDVQVTATASANTTGGIQAGRDVTLSADTMTASGGAVTAGRNVTASVGSLDNFDTISAVGGVTLTASAVLGNETGAVISAGGTTQLDAPILVNAGRISAQGEGKITADILANSGSISARDDLTLSVTAQMTNQGLAFAGKQLKVVAAGTVTNDGGTLIGATGLSIDNGDTGAAGTVENVSGTIQAGLGDGTAANLSIKAGQIINRKKAFAVTTVTEAAPLESYTDHSISYEIQQVSVDSEAPKILADGAITLDGDSIANDQGLIHANGDMTLRGGSLTNSAPVLTTTRIDDVTHHYVHKVCTKKRAGVCTRHEYRDEISYSQDRQLQANKTVNLYGTIETAGLLTAQFTGTVANVGVVQGVPLYGLVAGSPEDSVRGVAFDARFTPVDGPLVAIPPADAAGLYVRTKDPLANYLVETDPVLSNLGAFYGSDYFLQQAGIDTNDIARRLGDSAYETKLVRDAVFAETGKRYLSPAITSDAAQMQALLDNAVAERTALNLSFGVSLSADQIAALTHDIVWFEEVEVDGQTMLAPHLYLARVSRDNIAPQSAGIIATTAAIQAAQVVNSGAISTSGALKVASAGDVVNQGGVLAAGTTLDVTAADDVLNLSGGLKGDTVTVSAGRDVVASTAVTTVEGSHGSDGIMHQQASVTGNSAVSITAGRDVATAGAAISSG</sequence>
<dbReference type="EMBL" id="JAAIYP010000030">
    <property type="protein sequence ID" value="NFV79466.1"/>
    <property type="molecule type" value="Genomic_DNA"/>
</dbReference>
<dbReference type="InterPro" id="IPR010069">
    <property type="entry name" value="CdiA_FHA1_rpt"/>
</dbReference>